<gene>
    <name evidence="5" type="ORF">JCM9152_2883</name>
</gene>
<proteinExistence type="predicted"/>
<dbReference type="InterPro" id="IPR036388">
    <property type="entry name" value="WH-like_DNA-bd_sf"/>
</dbReference>
<dbReference type="InterPro" id="IPR000524">
    <property type="entry name" value="Tscrpt_reg_HTH_GntR"/>
</dbReference>
<comment type="caution">
    <text evidence="5">The sequence shown here is derived from an EMBL/GenBank/DDBJ whole genome shotgun (WGS) entry which is preliminary data.</text>
</comment>
<keyword evidence="1" id="KW-0805">Transcription regulation</keyword>
<dbReference type="Proteomes" id="UP000018895">
    <property type="component" value="Unassembled WGS sequence"/>
</dbReference>
<reference evidence="5" key="1">
    <citation type="journal article" date="2014" name="Genome Announc.">
        <title>Draft Genome Sequences of Three Alkaliphilic Bacillus Strains, Bacillus wakoensis JCM 9140T, Bacillus akibai JCM 9157T, and Bacillus hemicellulosilyticus JCM 9152T.</title>
        <authorList>
            <person name="Yuki M."/>
            <person name="Oshima K."/>
            <person name="Suda W."/>
            <person name="Oshida Y."/>
            <person name="Kitamura K."/>
            <person name="Iida T."/>
            <person name="Hattori M."/>
            <person name="Ohkuma M."/>
        </authorList>
    </citation>
    <scope>NUCLEOTIDE SEQUENCE [LARGE SCALE GENOMIC DNA]</scope>
    <source>
        <strain evidence="5">JCM 9152</strain>
    </source>
</reference>
<sequence length="133" mass="15933">MQPLENKAFDFLKERLINGEYMPGTLLSENELAKTLAMSRTPVRAAISQLEREGFLETVKNRGILVRDISYKEFLEIFEVIFSFQFYQFYYQKPEELDIDVELLHYHLKKQYTCTSNQDYLAIHATQFHFYER</sequence>
<dbReference type="SMART" id="SM00345">
    <property type="entry name" value="HTH_GNTR"/>
    <property type="match status" value="1"/>
</dbReference>
<dbReference type="RefSeq" id="WP_052015945.1">
    <property type="nucleotide sequence ID" value="NZ_BAUU01000019.1"/>
</dbReference>
<keyword evidence="2" id="KW-0238">DNA-binding</keyword>
<dbReference type="GO" id="GO:0003677">
    <property type="term" value="F:DNA binding"/>
    <property type="evidence" value="ECO:0007669"/>
    <property type="project" value="UniProtKB-KW"/>
</dbReference>
<organism evidence="5 6">
    <name type="scientific">Halalkalibacter hemicellulosilyticusJCM 9152</name>
    <dbReference type="NCBI Taxonomy" id="1236971"/>
    <lineage>
        <taxon>Bacteria</taxon>
        <taxon>Bacillati</taxon>
        <taxon>Bacillota</taxon>
        <taxon>Bacilli</taxon>
        <taxon>Bacillales</taxon>
        <taxon>Bacillaceae</taxon>
        <taxon>Halalkalibacter</taxon>
    </lineage>
</organism>
<dbReference type="PRINTS" id="PR00035">
    <property type="entry name" value="HTHGNTR"/>
</dbReference>
<evidence type="ECO:0000313" key="6">
    <source>
        <dbReference type="Proteomes" id="UP000018895"/>
    </source>
</evidence>
<dbReference type="PROSITE" id="PS50949">
    <property type="entry name" value="HTH_GNTR"/>
    <property type="match status" value="1"/>
</dbReference>
<evidence type="ECO:0000256" key="3">
    <source>
        <dbReference type="ARBA" id="ARBA00023163"/>
    </source>
</evidence>
<dbReference type="OrthoDB" id="368257at2"/>
<dbReference type="PANTHER" id="PTHR43537:SF49">
    <property type="entry name" value="TRANSCRIPTIONAL REGULATORY PROTEIN"/>
    <property type="match status" value="1"/>
</dbReference>
<evidence type="ECO:0000259" key="4">
    <source>
        <dbReference type="PROSITE" id="PS50949"/>
    </source>
</evidence>
<dbReference type="Pfam" id="PF00392">
    <property type="entry name" value="GntR"/>
    <property type="match status" value="1"/>
</dbReference>
<dbReference type="GO" id="GO:0003700">
    <property type="term" value="F:DNA-binding transcription factor activity"/>
    <property type="evidence" value="ECO:0007669"/>
    <property type="project" value="InterPro"/>
</dbReference>
<dbReference type="STRING" id="1236971.JCM9152_2883"/>
<dbReference type="PANTHER" id="PTHR43537">
    <property type="entry name" value="TRANSCRIPTIONAL REGULATOR, GNTR FAMILY"/>
    <property type="match status" value="1"/>
</dbReference>
<dbReference type="AlphaFoldDB" id="W4QH74"/>
<evidence type="ECO:0000313" key="5">
    <source>
        <dbReference type="EMBL" id="GAE31416.1"/>
    </source>
</evidence>
<dbReference type="EMBL" id="BAUU01000019">
    <property type="protein sequence ID" value="GAE31416.1"/>
    <property type="molecule type" value="Genomic_DNA"/>
</dbReference>
<dbReference type="InterPro" id="IPR036390">
    <property type="entry name" value="WH_DNA-bd_sf"/>
</dbReference>
<protein>
    <submittedName>
        <fullName evidence="5">Transcriptional regulator</fullName>
    </submittedName>
</protein>
<evidence type="ECO:0000256" key="2">
    <source>
        <dbReference type="ARBA" id="ARBA00023125"/>
    </source>
</evidence>
<evidence type="ECO:0000256" key="1">
    <source>
        <dbReference type="ARBA" id="ARBA00023015"/>
    </source>
</evidence>
<keyword evidence="3" id="KW-0804">Transcription</keyword>
<dbReference type="SUPFAM" id="SSF46785">
    <property type="entry name" value="Winged helix' DNA-binding domain"/>
    <property type="match status" value="1"/>
</dbReference>
<dbReference type="Gene3D" id="1.10.10.10">
    <property type="entry name" value="Winged helix-like DNA-binding domain superfamily/Winged helix DNA-binding domain"/>
    <property type="match status" value="1"/>
</dbReference>
<keyword evidence="6" id="KW-1185">Reference proteome</keyword>
<accession>W4QH74</accession>
<dbReference type="CDD" id="cd07377">
    <property type="entry name" value="WHTH_GntR"/>
    <property type="match status" value="1"/>
</dbReference>
<feature type="domain" description="HTH gntR-type" evidence="4">
    <location>
        <begin position="2"/>
        <end position="69"/>
    </location>
</feature>
<name>W4QH74_9BACI</name>